<dbReference type="Proteomes" id="UP000636709">
    <property type="component" value="Unassembled WGS sequence"/>
</dbReference>
<protein>
    <submittedName>
        <fullName evidence="2">Uncharacterized protein</fullName>
    </submittedName>
</protein>
<feature type="compositionally biased region" description="Low complexity" evidence="1">
    <location>
        <begin position="84"/>
        <end position="95"/>
    </location>
</feature>
<dbReference type="AlphaFoldDB" id="A0A835KRH3"/>
<comment type="caution">
    <text evidence="2">The sequence shown here is derived from an EMBL/GenBank/DDBJ whole genome shotgun (WGS) entry which is preliminary data.</text>
</comment>
<evidence type="ECO:0000256" key="1">
    <source>
        <dbReference type="SAM" id="MobiDB-lite"/>
    </source>
</evidence>
<accession>A0A835KRH3</accession>
<reference evidence="2" key="1">
    <citation type="submission" date="2020-07" db="EMBL/GenBank/DDBJ databases">
        <title>Genome sequence and genetic diversity analysis of an under-domesticated orphan crop, white fonio (Digitaria exilis).</title>
        <authorList>
            <person name="Bennetzen J.L."/>
            <person name="Chen S."/>
            <person name="Ma X."/>
            <person name="Wang X."/>
            <person name="Yssel A.E.J."/>
            <person name="Chaluvadi S.R."/>
            <person name="Johnson M."/>
            <person name="Gangashetty P."/>
            <person name="Hamidou F."/>
            <person name="Sanogo M.D."/>
            <person name="Zwaenepoel A."/>
            <person name="Wallace J."/>
            <person name="Van De Peer Y."/>
            <person name="Van Deynze A."/>
        </authorList>
    </citation>
    <scope>NUCLEOTIDE SEQUENCE</scope>
    <source>
        <tissue evidence="2">Leaves</tissue>
    </source>
</reference>
<proteinExistence type="predicted"/>
<name>A0A835KRH3_9POAL</name>
<evidence type="ECO:0000313" key="3">
    <source>
        <dbReference type="Proteomes" id="UP000636709"/>
    </source>
</evidence>
<evidence type="ECO:0000313" key="2">
    <source>
        <dbReference type="EMBL" id="KAF8768948.1"/>
    </source>
</evidence>
<keyword evidence="3" id="KW-1185">Reference proteome</keyword>
<sequence length="142" mass="15767">METQRLFCFARCRDGCENDSNRTRWGRANIPYTHGRTGEAWRGPGLPISSLAPHVSDPEPPDSTTSPLPPPLPRGAHHHRRLDASASPLGSLLPSFPHPRSPWSTRPPKRSDDREGRRNRQAKQATQKAEHPARTTTSMAAP</sequence>
<feature type="compositionally biased region" description="Basic and acidic residues" evidence="1">
    <location>
        <begin position="109"/>
        <end position="118"/>
    </location>
</feature>
<dbReference type="EMBL" id="JACEFO010000492">
    <property type="protein sequence ID" value="KAF8768948.1"/>
    <property type="molecule type" value="Genomic_DNA"/>
</dbReference>
<feature type="region of interest" description="Disordered" evidence="1">
    <location>
        <begin position="32"/>
        <end position="142"/>
    </location>
</feature>
<gene>
    <name evidence="2" type="ORF">HU200_007088</name>
</gene>
<organism evidence="2 3">
    <name type="scientific">Digitaria exilis</name>
    <dbReference type="NCBI Taxonomy" id="1010633"/>
    <lineage>
        <taxon>Eukaryota</taxon>
        <taxon>Viridiplantae</taxon>
        <taxon>Streptophyta</taxon>
        <taxon>Embryophyta</taxon>
        <taxon>Tracheophyta</taxon>
        <taxon>Spermatophyta</taxon>
        <taxon>Magnoliopsida</taxon>
        <taxon>Liliopsida</taxon>
        <taxon>Poales</taxon>
        <taxon>Poaceae</taxon>
        <taxon>PACMAD clade</taxon>
        <taxon>Panicoideae</taxon>
        <taxon>Panicodae</taxon>
        <taxon>Paniceae</taxon>
        <taxon>Anthephorinae</taxon>
        <taxon>Digitaria</taxon>
    </lineage>
</organism>